<dbReference type="InterPro" id="IPR004869">
    <property type="entry name" value="MMPL_dom"/>
</dbReference>
<dbReference type="Proteomes" id="UP001370348">
    <property type="component" value="Chromosome"/>
</dbReference>
<dbReference type="Gene3D" id="1.20.1640.10">
    <property type="entry name" value="Multidrug efflux transporter AcrB transmembrane domain"/>
    <property type="match status" value="2"/>
</dbReference>
<dbReference type="RefSeq" id="WP_394823757.1">
    <property type="nucleotide sequence ID" value="NZ_CP089984.1"/>
</dbReference>
<dbReference type="InterPro" id="IPR050545">
    <property type="entry name" value="Mycobact_MmpL"/>
</dbReference>
<proteinExistence type="predicted"/>
<feature type="transmembrane region" description="Helical" evidence="6">
    <location>
        <begin position="267"/>
        <end position="286"/>
    </location>
</feature>
<sequence>MTSVIRGVRWLLGQVCSRRGFRLAMLVATLASLWLSTFKLRLSSDLTDLFPNRDETTMLMRFLRGFGGGDLGVILVRGEDPAAVEAAATALIAALRDKPMVARVLDSAPPPKEFDPTLAWAYSGPTARDRLKQALSPEGMRERLDGTRELLLAPGASEVAERAARDPLRLAMIPWELRMEVAAGVNVGTGADGAFVGDGGRARLVILEPRGSAFQGRDAARFVSEVREAMEAAQRHELPAHAPAVTMDLTGGHAIADATASLLRRDMIVSATLSTVLASLVFLLTFRRMRALFAVLPPLGLGTLWTTGIAAFFPTGLSAIATAFAAVVVGVGVDTGVHVYAKLLEGRRQGLTPAAAARFARETTWRPTLLAALAAGFAFAALLVSDLPAVRQLGVLCGAGEVLTAIGILLVTPEIGAWLERGAPPAPKVHPWTAFASALTRTRRRAIAAIAVTLTPFAFLAAFGWPSAHDTLVAIRPQALAPLATQREIYRIFGSKEGQWLAVTADASPERAAERADRVAERLDRLATAGVIDGFDALTNFAPAPPTQEKRLAERDALALPEKRRALEAALLERGFDASAFSAAFASFEHPSHAISRMDPKGPLAWIVSRHMAREGGETLVVSYVRPTGDPAKDAQALAAIREADPATVVTGYHHLETALRHALGRDLPIVAILALVLVVVTLRAALRRGFDVFLTLGTIAVEVGAVAALMRIFHVRLHVYDALVLPVLIGITMDESMFLLHAARAARAAGSSIGDAIDGALRSEGPLVASTALTTAAGFAALLACRFEGLFDLGAVGALGSALGLLAALIVIPAGLRLARGHASE</sequence>
<dbReference type="SUPFAM" id="SSF82866">
    <property type="entry name" value="Multidrug efflux transporter AcrB transmembrane domain"/>
    <property type="match status" value="2"/>
</dbReference>
<feature type="transmembrane region" description="Helical" evidence="6">
    <location>
        <begin position="21"/>
        <end position="38"/>
    </location>
</feature>
<reference evidence="8 9" key="1">
    <citation type="submission" date="2021-12" db="EMBL/GenBank/DDBJ databases">
        <title>Discovery of the Pendulisporaceae a myxobacterial family with distinct sporulation behavior and unique specialized metabolism.</title>
        <authorList>
            <person name="Garcia R."/>
            <person name="Popoff A."/>
            <person name="Bader C.D."/>
            <person name="Loehr J."/>
            <person name="Walesch S."/>
            <person name="Walt C."/>
            <person name="Boldt J."/>
            <person name="Bunk B."/>
            <person name="Haeckl F.J.F.P.J."/>
            <person name="Gunesch A.P."/>
            <person name="Birkelbach J."/>
            <person name="Nuebel U."/>
            <person name="Pietschmann T."/>
            <person name="Bach T."/>
            <person name="Mueller R."/>
        </authorList>
    </citation>
    <scope>NUCLEOTIDE SEQUENCE [LARGE SCALE GENOMIC DNA]</scope>
    <source>
        <strain evidence="8 9">MSr11954</strain>
    </source>
</reference>
<feature type="transmembrane region" description="Helical" evidence="6">
    <location>
        <begin position="293"/>
        <end position="313"/>
    </location>
</feature>
<protein>
    <submittedName>
        <fullName evidence="8">MMPL family transporter</fullName>
    </submittedName>
</protein>
<name>A0ABZ2LUW7_9BACT</name>
<feature type="transmembrane region" description="Helical" evidence="6">
    <location>
        <begin position="393"/>
        <end position="411"/>
    </location>
</feature>
<evidence type="ECO:0000256" key="1">
    <source>
        <dbReference type="ARBA" id="ARBA00004651"/>
    </source>
</evidence>
<dbReference type="EMBL" id="CP089984">
    <property type="protein sequence ID" value="WXB14140.1"/>
    <property type="molecule type" value="Genomic_DNA"/>
</dbReference>
<gene>
    <name evidence="8" type="ORF">LZC94_40710</name>
</gene>
<accession>A0ABZ2LUW7</accession>
<feature type="transmembrane region" description="Helical" evidence="6">
    <location>
        <begin position="446"/>
        <end position="465"/>
    </location>
</feature>
<feature type="transmembrane region" description="Helical" evidence="6">
    <location>
        <begin position="765"/>
        <end position="785"/>
    </location>
</feature>
<feature type="transmembrane region" description="Helical" evidence="6">
    <location>
        <begin position="694"/>
        <end position="714"/>
    </location>
</feature>
<comment type="subcellular location">
    <subcellularLocation>
        <location evidence="1">Cell membrane</location>
        <topology evidence="1">Multi-pass membrane protein</topology>
    </subcellularLocation>
</comment>
<feature type="transmembrane region" description="Helical" evidence="6">
    <location>
        <begin position="668"/>
        <end position="687"/>
    </location>
</feature>
<evidence type="ECO:0000256" key="5">
    <source>
        <dbReference type="ARBA" id="ARBA00023136"/>
    </source>
</evidence>
<keyword evidence="2" id="KW-1003">Cell membrane</keyword>
<feature type="transmembrane region" description="Helical" evidence="6">
    <location>
        <begin position="319"/>
        <end position="341"/>
    </location>
</feature>
<evidence type="ECO:0000256" key="6">
    <source>
        <dbReference type="SAM" id="Phobius"/>
    </source>
</evidence>
<feature type="domain" description="Membrane transport protein MMPL" evidence="7">
    <location>
        <begin position="637"/>
        <end position="815"/>
    </location>
</feature>
<feature type="domain" description="Membrane transport protein MMPL" evidence="7">
    <location>
        <begin position="107"/>
        <end position="428"/>
    </location>
</feature>
<organism evidence="8 9">
    <name type="scientific">Pendulispora albinea</name>
    <dbReference type="NCBI Taxonomy" id="2741071"/>
    <lineage>
        <taxon>Bacteria</taxon>
        <taxon>Pseudomonadati</taxon>
        <taxon>Myxococcota</taxon>
        <taxon>Myxococcia</taxon>
        <taxon>Myxococcales</taxon>
        <taxon>Sorangiineae</taxon>
        <taxon>Pendulisporaceae</taxon>
        <taxon>Pendulispora</taxon>
    </lineage>
</organism>
<dbReference type="PANTHER" id="PTHR33406:SF13">
    <property type="entry name" value="MEMBRANE PROTEIN YDFJ"/>
    <property type="match status" value="1"/>
</dbReference>
<keyword evidence="4 6" id="KW-1133">Transmembrane helix</keyword>
<evidence type="ECO:0000259" key="7">
    <source>
        <dbReference type="Pfam" id="PF03176"/>
    </source>
</evidence>
<dbReference type="Pfam" id="PF03176">
    <property type="entry name" value="MMPL"/>
    <property type="match status" value="2"/>
</dbReference>
<evidence type="ECO:0000313" key="9">
    <source>
        <dbReference type="Proteomes" id="UP001370348"/>
    </source>
</evidence>
<keyword evidence="3 6" id="KW-0812">Transmembrane</keyword>
<evidence type="ECO:0000256" key="4">
    <source>
        <dbReference type="ARBA" id="ARBA00022989"/>
    </source>
</evidence>
<keyword evidence="5 6" id="KW-0472">Membrane</keyword>
<keyword evidence="9" id="KW-1185">Reference proteome</keyword>
<feature type="transmembrane region" description="Helical" evidence="6">
    <location>
        <begin position="797"/>
        <end position="817"/>
    </location>
</feature>
<evidence type="ECO:0000256" key="2">
    <source>
        <dbReference type="ARBA" id="ARBA00022475"/>
    </source>
</evidence>
<evidence type="ECO:0000313" key="8">
    <source>
        <dbReference type="EMBL" id="WXB14140.1"/>
    </source>
</evidence>
<evidence type="ECO:0000256" key="3">
    <source>
        <dbReference type="ARBA" id="ARBA00022692"/>
    </source>
</evidence>
<feature type="transmembrane region" description="Helical" evidence="6">
    <location>
        <begin position="368"/>
        <end position="387"/>
    </location>
</feature>
<dbReference type="PANTHER" id="PTHR33406">
    <property type="entry name" value="MEMBRANE PROTEIN MJ1562-RELATED"/>
    <property type="match status" value="1"/>
</dbReference>